<evidence type="ECO:0000259" key="1">
    <source>
        <dbReference type="Pfam" id="PF13173"/>
    </source>
</evidence>
<dbReference type="EMBL" id="LT605205">
    <property type="protein sequence ID" value="SCD19266.1"/>
    <property type="molecule type" value="Genomic_DNA"/>
</dbReference>
<dbReference type="KEGG" id="psac:PSM36_0434"/>
<evidence type="ECO:0000313" key="4">
    <source>
        <dbReference type="Proteomes" id="UP000187464"/>
    </source>
</evidence>
<dbReference type="Proteomes" id="UP000187464">
    <property type="component" value="Chromosome I"/>
</dbReference>
<organism evidence="3 4">
    <name type="scientific">Proteiniphilum saccharofermentans</name>
    <dbReference type="NCBI Taxonomy" id="1642647"/>
    <lineage>
        <taxon>Bacteria</taxon>
        <taxon>Pseudomonadati</taxon>
        <taxon>Bacteroidota</taxon>
        <taxon>Bacteroidia</taxon>
        <taxon>Bacteroidales</taxon>
        <taxon>Dysgonomonadaceae</taxon>
        <taxon>Proteiniphilum</taxon>
    </lineage>
</organism>
<dbReference type="Pfam" id="PF13635">
    <property type="entry name" value="DUF4143"/>
    <property type="match status" value="1"/>
</dbReference>
<dbReference type="Gene3D" id="3.40.50.300">
    <property type="entry name" value="P-loop containing nucleotide triphosphate hydrolases"/>
    <property type="match status" value="1"/>
</dbReference>
<dbReference type="InterPro" id="IPR041682">
    <property type="entry name" value="AAA_14"/>
</dbReference>
<feature type="domain" description="AAA" evidence="1">
    <location>
        <begin position="70"/>
        <end position="204"/>
    </location>
</feature>
<gene>
    <name evidence="3" type="ORF">PSM36_0434</name>
</gene>
<feature type="domain" description="DUF4143" evidence="2">
    <location>
        <begin position="271"/>
        <end position="436"/>
    </location>
</feature>
<dbReference type="SUPFAM" id="SSF52540">
    <property type="entry name" value="P-loop containing nucleoside triphosphate hydrolases"/>
    <property type="match status" value="1"/>
</dbReference>
<name>A0A1R3SSE6_9BACT</name>
<evidence type="ECO:0000313" key="3">
    <source>
        <dbReference type="EMBL" id="SCD19266.1"/>
    </source>
</evidence>
<dbReference type="AlphaFoldDB" id="A0A1R3SSE6"/>
<dbReference type="STRING" id="1642647.PSM36_0434"/>
<dbReference type="PANTHER" id="PTHR33295">
    <property type="entry name" value="ATPASE"/>
    <property type="match status" value="1"/>
</dbReference>
<dbReference type="PANTHER" id="PTHR33295:SF7">
    <property type="entry name" value="ATPASE"/>
    <property type="match status" value="1"/>
</dbReference>
<dbReference type="InterPro" id="IPR027417">
    <property type="entry name" value="P-loop_NTPase"/>
</dbReference>
<evidence type="ECO:0000259" key="2">
    <source>
        <dbReference type="Pfam" id="PF13635"/>
    </source>
</evidence>
<accession>A0A1R3SSE6</accession>
<dbReference type="InterPro" id="IPR025420">
    <property type="entry name" value="DUF4143"/>
</dbReference>
<keyword evidence="4" id="KW-1185">Reference proteome</keyword>
<sequence length="501" mass="57701">MKPGTKKTYFCNLHPRFDTKFNNLHPRFDTNITIFYPRFDTKYYICRNIEAMFERNIIAELEKWAAKSNHKPLILRGSRQVGKTTLVDCFSKNFTNYLYLNFEKNPSTMALFEKEQEIDNLMAEIFLFCNKENKPGKTLLFIDEIQNSNRAITKLRYFYEAKIPDLYVIAAGSLLETMLNKKASFPVGRVEYLAVRPCVFNEFLRAIGETQLEKALPDGQIPEALHAKTINLFNTFTLIGGMPEVIADYAANKNFVGLNSIYESLLTSYRDDVEKYARNDTMSQTVRHILQAGWKFTAERITLGGFAGSSYKAREMGEAFRTLEKTFVLELCHPTTDTVVPITKNLKRSPKLFWLDCGLVNYAANVQKEVFGATDILDAWRGKIAEQIVAQELLALDNRVSNQRNFWVRNKKDSDAEVDFVLQYDSQVIPIEVKSGHNAKLRSLHLFMEEAPHDIAVRIWSQPFSIDKVTTQKGKKFKLVNLPFYYIGVLKEILKEVQKTV</sequence>
<dbReference type="Pfam" id="PF13173">
    <property type="entry name" value="AAA_14"/>
    <property type="match status" value="1"/>
</dbReference>
<reference evidence="3 4" key="1">
    <citation type="submission" date="2016-08" db="EMBL/GenBank/DDBJ databases">
        <authorList>
            <person name="Seilhamer J.J."/>
        </authorList>
    </citation>
    <scope>NUCLEOTIDE SEQUENCE [LARGE SCALE GENOMIC DNA]</scope>
    <source>
        <strain evidence="3">M3/6</strain>
    </source>
</reference>
<proteinExistence type="predicted"/>
<protein>
    <submittedName>
        <fullName evidence="3">Putative ATPase</fullName>
    </submittedName>
</protein>